<keyword evidence="3" id="KW-1185">Reference proteome</keyword>
<sequence length="229" mass="24459">MSTPMRPDEPCRRGRWPRLVRRFAPLGLALALLLLAPTIWLRLASLGHIHDQGRAPVAIVFGAQLAPGGTQPMPFLRGRLDTAVDLVRSGRAKAVLVSGDAHGGSGDEVTAMSRYLVAHGVPAHRIVVDGYGLDSYDTCRRAHDVYGVRRALLVSQGFHLPRAVSLCRSLGIDADGVAAGCRGCQTVTIAYNTAREIAAAWKAVYDRVSDRPPAVVSPANQQLTAALQG</sequence>
<dbReference type="PANTHER" id="PTHR30336:SF6">
    <property type="entry name" value="INTEGRAL MEMBRANE PROTEIN"/>
    <property type="match status" value="1"/>
</dbReference>
<feature type="domain" description="DUF218" evidence="1">
    <location>
        <begin position="57"/>
        <end position="177"/>
    </location>
</feature>
<dbReference type="RefSeq" id="WP_167925954.1">
    <property type="nucleotide sequence ID" value="NZ_JAATVY010000009.1"/>
</dbReference>
<evidence type="ECO:0000259" key="1">
    <source>
        <dbReference type="Pfam" id="PF02698"/>
    </source>
</evidence>
<organism evidence="2 3">
    <name type="scientific">Planosporangium thailandense</name>
    <dbReference type="NCBI Taxonomy" id="765197"/>
    <lineage>
        <taxon>Bacteria</taxon>
        <taxon>Bacillati</taxon>
        <taxon>Actinomycetota</taxon>
        <taxon>Actinomycetes</taxon>
        <taxon>Micromonosporales</taxon>
        <taxon>Micromonosporaceae</taxon>
        <taxon>Planosporangium</taxon>
    </lineage>
</organism>
<dbReference type="Pfam" id="PF02698">
    <property type="entry name" value="DUF218"/>
    <property type="match status" value="1"/>
</dbReference>
<comment type="caution">
    <text evidence="2">The sequence shown here is derived from an EMBL/GenBank/DDBJ whole genome shotgun (WGS) entry which is preliminary data.</text>
</comment>
<evidence type="ECO:0000313" key="2">
    <source>
        <dbReference type="EMBL" id="NJC71052.1"/>
    </source>
</evidence>
<protein>
    <submittedName>
        <fullName evidence="2">DUF218 domain-containing protein</fullName>
    </submittedName>
</protein>
<dbReference type="InterPro" id="IPR003848">
    <property type="entry name" value="DUF218"/>
</dbReference>
<gene>
    <name evidence="2" type="ORF">HC031_15225</name>
</gene>
<dbReference type="Proteomes" id="UP000722989">
    <property type="component" value="Unassembled WGS sequence"/>
</dbReference>
<reference evidence="2 3" key="1">
    <citation type="submission" date="2020-03" db="EMBL/GenBank/DDBJ databases">
        <title>WGS of the type strain of Planosporangium spp.</title>
        <authorList>
            <person name="Thawai C."/>
        </authorList>
    </citation>
    <scope>NUCLEOTIDE SEQUENCE [LARGE SCALE GENOMIC DNA]</scope>
    <source>
        <strain evidence="2 3">TBRC 5610</strain>
    </source>
</reference>
<name>A0ABX0Y0Q5_9ACTN</name>
<proteinExistence type="predicted"/>
<dbReference type="PANTHER" id="PTHR30336">
    <property type="entry name" value="INNER MEMBRANE PROTEIN, PROBABLE PERMEASE"/>
    <property type="match status" value="1"/>
</dbReference>
<dbReference type="CDD" id="cd06259">
    <property type="entry name" value="YdcF-like"/>
    <property type="match status" value="1"/>
</dbReference>
<dbReference type="EMBL" id="JAATVY010000009">
    <property type="protein sequence ID" value="NJC71052.1"/>
    <property type="molecule type" value="Genomic_DNA"/>
</dbReference>
<dbReference type="InterPro" id="IPR051599">
    <property type="entry name" value="Cell_Envelope_Assoc"/>
</dbReference>
<accession>A0ABX0Y0Q5</accession>
<evidence type="ECO:0000313" key="3">
    <source>
        <dbReference type="Proteomes" id="UP000722989"/>
    </source>
</evidence>